<comment type="caution">
    <text evidence="2">The sequence shown here is derived from an EMBL/GenBank/DDBJ whole genome shotgun (WGS) entry which is preliminary data.</text>
</comment>
<feature type="coiled-coil region" evidence="1">
    <location>
        <begin position="165"/>
        <end position="241"/>
    </location>
</feature>
<dbReference type="EMBL" id="LGRX02030214">
    <property type="protein sequence ID" value="KAK3245978.1"/>
    <property type="molecule type" value="Genomic_DNA"/>
</dbReference>
<gene>
    <name evidence="2" type="ORF">CYMTET_44472</name>
</gene>
<dbReference type="AlphaFoldDB" id="A0AAE0EZA1"/>
<accession>A0AAE0EZA1</accession>
<evidence type="ECO:0000313" key="2">
    <source>
        <dbReference type="EMBL" id="KAK3245978.1"/>
    </source>
</evidence>
<dbReference type="Proteomes" id="UP001190700">
    <property type="component" value="Unassembled WGS sequence"/>
</dbReference>
<evidence type="ECO:0000313" key="3">
    <source>
        <dbReference type="Proteomes" id="UP001190700"/>
    </source>
</evidence>
<proteinExistence type="predicted"/>
<reference evidence="2 3" key="1">
    <citation type="journal article" date="2015" name="Genome Biol. Evol.">
        <title>Comparative Genomics of a Bacterivorous Green Alga Reveals Evolutionary Causalities and Consequences of Phago-Mixotrophic Mode of Nutrition.</title>
        <authorList>
            <person name="Burns J.A."/>
            <person name="Paasch A."/>
            <person name="Narechania A."/>
            <person name="Kim E."/>
        </authorList>
    </citation>
    <scope>NUCLEOTIDE SEQUENCE [LARGE SCALE GENOMIC DNA]</scope>
    <source>
        <strain evidence="2 3">PLY_AMNH</strain>
    </source>
</reference>
<evidence type="ECO:0000256" key="1">
    <source>
        <dbReference type="SAM" id="Coils"/>
    </source>
</evidence>
<name>A0AAE0EZA1_9CHLO</name>
<organism evidence="2 3">
    <name type="scientific">Cymbomonas tetramitiformis</name>
    <dbReference type="NCBI Taxonomy" id="36881"/>
    <lineage>
        <taxon>Eukaryota</taxon>
        <taxon>Viridiplantae</taxon>
        <taxon>Chlorophyta</taxon>
        <taxon>Pyramimonadophyceae</taxon>
        <taxon>Pyramimonadales</taxon>
        <taxon>Pyramimonadaceae</taxon>
        <taxon>Cymbomonas</taxon>
    </lineage>
</organism>
<keyword evidence="1" id="KW-0175">Coiled coil</keyword>
<protein>
    <submittedName>
        <fullName evidence="2">Uncharacterized protein</fullName>
    </submittedName>
</protein>
<sequence length="276" mass="31616">MPRYTEKQERYTEKQVDDDAARIAPVLRETFGVANLQDVPDDYFAPYGHKWSDRDLYVVGIVLSGCAHLYTTLQDPDAVDDCANHVNAVIRKLFGPRKYPSNESRSRFPKSYSKEKIDEIQEERWQRTGFATSKVLVTKAASKVRELEGKVTTLQFGGLEKTCSQRVAKRRIGQLEAEVESEKKKRRLTERENEVQQAEIKRAHEQTEDNYMLNMHAQKELEKLQKENARLREERNFWKEEAFGGACKSESSTSTLATSAAEILEEAEISSSDPSC</sequence>
<keyword evidence="3" id="KW-1185">Reference proteome</keyword>